<proteinExistence type="predicted"/>
<dbReference type="Gene3D" id="2.40.128.130">
    <property type="entry name" value="Autotransporter beta-domain"/>
    <property type="match status" value="1"/>
</dbReference>
<evidence type="ECO:0000313" key="22">
    <source>
        <dbReference type="Proteomes" id="UP000319523"/>
    </source>
</evidence>
<keyword evidence="15" id="KW-0865">Zymogen</keyword>
<dbReference type="GO" id="GO:0004252">
    <property type="term" value="F:serine-type endopeptidase activity"/>
    <property type="evidence" value="ECO:0007669"/>
    <property type="project" value="InterPro"/>
</dbReference>
<evidence type="ECO:0000256" key="8">
    <source>
        <dbReference type="ARBA" id="ARBA00022692"/>
    </source>
</evidence>
<dbReference type="GO" id="GO:0009279">
    <property type="term" value="C:cell outer membrane"/>
    <property type="evidence" value="ECO:0007669"/>
    <property type="project" value="UniProtKB-SubCell"/>
</dbReference>
<dbReference type="Gene3D" id="2.40.10.120">
    <property type="match status" value="1"/>
</dbReference>
<dbReference type="Proteomes" id="UP000319523">
    <property type="component" value="Unassembled WGS sequence"/>
</dbReference>
<comment type="caution">
    <text evidence="21">The sequence shown here is derived from an EMBL/GenBank/DDBJ whole genome shotgun (WGS) entry which is preliminary data.</text>
</comment>
<dbReference type="InterPro" id="IPR030396">
    <property type="entry name" value="Peptidase_S6_dom"/>
</dbReference>
<evidence type="ECO:0000256" key="1">
    <source>
        <dbReference type="ARBA" id="ARBA00004241"/>
    </source>
</evidence>
<keyword evidence="12" id="KW-0720">Serine protease</keyword>
<protein>
    <submittedName>
        <fullName evidence="21">Autotransporter domain-containing protein</fullName>
    </submittedName>
</protein>
<dbReference type="SUPFAM" id="SSF50494">
    <property type="entry name" value="Trypsin-like serine proteases"/>
    <property type="match status" value="1"/>
</dbReference>
<dbReference type="Pfam" id="PF03797">
    <property type="entry name" value="Autotransporter"/>
    <property type="match status" value="1"/>
</dbReference>
<dbReference type="Gene3D" id="2.160.20.20">
    <property type="match status" value="1"/>
</dbReference>
<dbReference type="GO" id="GO:0006508">
    <property type="term" value="P:proteolysis"/>
    <property type="evidence" value="ECO:0007669"/>
    <property type="project" value="UniProtKB-KW"/>
</dbReference>
<dbReference type="Pfam" id="PF24078">
    <property type="entry name" value="Beta-sol_PIC_HAP1_IgA0_2nd"/>
    <property type="match status" value="1"/>
</dbReference>
<accession>A0A506VD41</accession>
<dbReference type="InterPro" id="IPR011050">
    <property type="entry name" value="Pectin_lyase_fold/virulence"/>
</dbReference>
<evidence type="ECO:0000256" key="15">
    <source>
        <dbReference type="ARBA" id="ARBA00023145"/>
    </source>
</evidence>
<name>A0A506VD41_9GAMM</name>
<keyword evidence="13" id="KW-0843">Virulence</keyword>
<dbReference type="InterPro" id="IPR009003">
    <property type="entry name" value="Peptidase_S1_PA"/>
</dbReference>
<keyword evidence="10" id="KW-0574">Periplasm</keyword>
<dbReference type="GO" id="GO:0009986">
    <property type="term" value="C:cell surface"/>
    <property type="evidence" value="ECO:0007669"/>
    <property type="project" value="UniProtKB-SubCell"/>
</dbReference>
<dbReference type="EMBL" id="VHQI01000002">
    <property type="protein sequence ID" value="TPW43921.1"/>
    <property type="molecule type" value="Genomic_DNA"/>
</dbReference>
<dbReference type="InterPro" id="IPR036709">
    <property type="entry name" value="Autotransporte_beta_dom_sf"/>
</dbReference>
<dbReference type="Pfam" id="PF02395">
    <property type="entry name" value="Peptidase_S6"/>
    <property type="match status" value="1"/>
</dbReference>
<evidence type="ECO:0000256" key="11">
    <source>
        <dbReference type="ARBA" id="ARBA00022801"/>
    </source>
</evidence>
<evidence type="ECO:0000256" key="4">
    <source>
        <dbReference type="ARBA" id="ARBA00004613"/>
    </source>
</evidence>
<gene>
    <name evidence="21" type="ORF">FKM52_05120</name>
</gene>
<keyword evidence="8" id="KW-0812">Transmembrane</keyword>
<evidence type="ECO:0000259" key="20">
    <source>
        <dbReference type="PROSITE" id="PS51691"/>
    </source>
</evidence>
<dbReference type="SUPFAM" id="SSF51126">
    <property type="entry name" value="Pectin lyase-like"/>
    <property type="match status" value="1"/>
</dbReference>
<feature type="signal peptide" evidence="18">
    <location>
        <begin position="1"/>
        <end position="21"/>
    </location>
</feature>
<keyword evidence="22" id="KW-1185">Reference proteome</keyword>
<dbReference type="PROSITE" id="PS51691">
    <property type="entry name" value="PEPTIDASE_S6"/>
    <property type="match status" value="1"/>
</dbReference>
<evidence type="ECO:0000259" key="19">
    <source>
        <dbReference type="PROSITE" id="PS51208"/>
    </source>
</evidence>
<evidence type="ECO:0000256" key="13">
    <source>
        <dbReference type="ARBA" id="ARBA00023026"/>
    </source>
</evidence>
<evidence type="ECO:0000256" key="2">
    <source>
        <dbReference type="ARBA" id="ARBA00004418"/>
    </source>
</evidence>
<keyword evidence="11" id="KW-0378">Hydrolase</keyword>
<feature type="region of interest" description="Disordered" evidence="17">
    <location>
        <begin position="876"/>
        <end position="914"/>
    </location>
</feature>
<keyword evidence="9 18" id="KW-0732">Signal</keyword>
<keyword evidence="14" id="KW-0472">Membrane</keyword>
<feature type="chain" id="PRO_5021269947" evidence="18">
    <location>
        <begin position="22"/>
        <end position="1226"/>
    </location>
</feature>
<reference evidence="21 22" key="1">
    <citation type="submission" date="2019-06" db="EMBL/GenBank/DDBJ databases">
        <authorList>
            <person name="Yang Y."/>
        </authorList>
    </citation>
    <scope>NUCLEOTIDE SEQUENCE [LARGE SCALE GENOMIC DNA]</scope>
    <source>
        <strain evidence="21 22">BIT-26</strain>
    </source>
</reference>
<comment type="subcellular location">
    <subcellularLocation>
        <location evidence="3">Cell outer membrane</location>
        <topology evidence="3">Multi-pass membrane protein</topology>
    </subcellularLocation>
    <subcellularLocation>
        <location evidence="1">Cell surface</location>
    </subcellularLocation>
    <subcellularLocation>
        <location evidence="2">Periplasm</location>
    </subcellularLocation>
    <subcellularLocation>
        <location evidence="4">Secreted</location>
    </subcellularLocation>
</comment>
<dbReference type="InterPro" id="IPR000710">
    <property type="entry name" value="Peptidase_S6"/>
</dbReference>
<sequence length="1226" mass="131234">MKPLLRRLCWGSAFVSLTVNAAILRHDIDTQEYRDFGENLGKYRPGTQFTPVYRKDNTLSGYLDFPMPDMSMVNTAGYATLISPSYIVSVRHNGGYKNATWGNNAKYATTYTLINRNNDLSADFHVPRLNKVVTDAAPIPYIGYSELSKEKNMSRFPWVVRVGAGKHGQISDDQSELLSLAGSYQWKAGGTISSAGIKVDTMLRWAFWAPDSKFNSPLSLGTQGGDSGSPIFAYDSQDKQWKLVGIHVSTNGKGLYGRAFNAAMIKDSWINSVIAANSDPDIKDHAQGGEIRWNSGAITQGNNVWQWHGLDENYAGRAPAAASNEELDATKDLRFNGDGGTIVLDRAVNMGAGKLQFSADYLLRSAAGENATWVGGGVEVDKDRTVRWQVNGLKDDALHKIGAGTLHINASGVNAGALNIGDGTVILDQQADGAGNKQAFSTVTLVSGRGTVVLNSADQIGSDKIRFGYRGGTLDLNGNALSFSEIKHNDDGARIVNHNASQAALLTLTGRQQTFLGQLGAKESSGQLNLRYQPQKASDSLTLAGGAVLNDLAVDRGTLQLGGQQVLHAGKVYYSNDWDDKEYQTGSLSVATGAALTVGEHGHLTTSARLERDATLTLQGHASLAGEVELADESAVLHADIAQRVSTQGAMASRIDAAVNGKGRLKKTGDGLLILNGDVNAGGGVALEAGELEVNGRIAPTLWMADGTQLSGSGQLSALVTGKGAWLLPGKSDTPEGWSTLRIDRLSAGSDNGLQLDSAFSATATDRLLINGDLQSEQNAPILVSVNAKAAWTNSDSNADGIAGNREGVSVIQVGGKASADSFKLAGDYVARGAWAWGLYAFAPGKASGDERLVAGNGNQYWDYRLQNIMLAENDNRTPSAEEEPQPGDRPAGEEQPAPGDNNRPAPPSSGEHIRPAVIPQVPAYISMPTAFLRYAENIQSLMSSSVASSASGFFLSGYKGSDDYHSPGNFSNYGYDFDSRYNGWLMGASWQLVDDAQQSAAVSLGVAKGQLKLTPRARDGSSQGQFDTLSVNGLLSWKNEEGYSLSLPLGYHRYHGSVSTTLRGKTASPRANGWHLGLEAGKTWQSGPHQLTPLAGMLYQRLSLNSFTDSDEAKVSWKMHSTPQFFTGMKYHYQFDFAQRGQLRLGSDLRLIHRPGHASETIISDGVQPAVFASGQGGDSLQISTDIGLRLKENLEVTSKLQHQRRLSREGVDDWGIIGGVNVTF</sequence>
<evidence type="ECO:0000256" key="5">
    <source>
        <dbReference type="ARBA" id="ARBA00022452"/>
    </source>
</evidence>
<evidence type="ECO:0000256" key="12">
    <source>
        <dbReference type="ARBA" id="ARBA00022825"/>
    </source>
</evidence>
<dbReference type="PROSITE" id="PS51208">
    <property type="entry name" value="AUTOTRANSPORTER"/>
    <property type="match status" value="1"/>
</dbReference>
<evidence type="ECO:0000256" key="16">
    <source>
        <dbReference type="ARBA" id="ARBA00023237"/>
    </source>
</evidence>
<evidence type="ECO:0000256" key="14">
    <source>
        <dbReference type="ARBA" id="ARBA00023136"/>
    </source>
</evidence>
<feature type="domain" description="Peptidase S6" evidence="20">
    <location>
        <begin position="22"/>
        <end position="272"/>
    </location>
</feature>
<evidence type="ECO:0000256" key="10">
    <source>
        <dbReference type="ARBA" id="ARBA00022764"/>
    </source>
</evidence>
<evidence type="ECO:0000256" key="7">
    <source>
        <dbReference type="ARBA" id="ARBA00022670"/>
    </source>
</evidence>
<dbReference type="InterPro" id="IPR057393">
    <property type="entry name" value="PIC_HAP1_IgA0_b-sol2"/>
</dbReference>
<evidence type="ECO:0000256" key="17">
    <source>
        <dbReference type="SAM" id="MobiDB-lite"/>
    </source>
</evidence>
<dbReference type="OrthoDB" id="8610050at2"/>
<dbReference type="PRINTS" id="PR00921">
    <property type="entry name" value="IGASERPTASE"/>
</dbReference>
<dbReference type="InterPro" id="IPR012332">
    <property type="entry name" value="Autotransporter_pectin_lyase_C"/>
</dbReference>
<keyword evidence="5" id="KW-1134">Transmembrane beta strand</keyword>
<dbReference type="InterPro" id="IPR005546">
    <property type="entry name" value="Autotransporte_beta"/>
</dbReference>
<evidence type="ECO:0000256" key="3">
    <source>
        <dbReference type="ARBA" id="ARBA00004571"/>
    </source>
</evidence>
<evidence type="ECO:0000256" key="6">
    <source>
        <dbReference type="ARBA" id="ARBA00022525"/>
    </source>
</evidence>
<dbReference type="SMART" id="SM00869">
    <property type="entry name" value="Autotransporter"/>
    <property type="match status" value="1"/>
</dbReference>
<dbReference type="PANTHER" id="PTHR12338">
    <property type="entry name" value="AUTOTRANSPORTER"/>
    <property type="match status" value="1"/>
</dbReference>
<organism evidence="21 22">
    <name type="scientific">Mixta tenebrionis</name>
    <dbReference type="NCBI Taxonomy" id="2562439"/>
    <lineage>
        <taxon>Bacteria</taxon>
        <taxon>Pseudomonadati</taxon>
        <taxon>Pseudomonadota</taxon>
        <taxon>Gammaproteobacteria</taxon>
        <taxon>Enterobacterales</taxon>
        <taxon>Erwiniaceae</taxon>
        <taxon>Mixta</taxon>
    </lineage>
</organism>
<dbReference type="AlphaFoldDB" id="A0A506VD41"/>
<dbReference type="PANTHER" id="PTHR12338:SF8">
    <property type="entry name" value="HEME_HEMOPEXIN-BINDING PROTEIN"/>
    <property type="match status" value="1"/>
</dbReference>
<keyword evidence="7" id="KW-0645">Protease</keyword>
<feature type="domain" description="Autotransporter" evidence="19">
    <location>
        <begin position="947"/>
        <end position="1226"/>
    </location>
</feature>
<dbReference type="GO" id="GO:0042597">
    <property type="term" value="C:periplasmic space"/>
    <property type="evidence" value="ECO:0007669"/>
    <property type="project" value="UniProtKB-SubCell"/>
</dbReference>
<dbReference type="SUPFAM" id="SSF103515">
    <property type="entry name" value="Autotransporter"/>
    <property type="match status" value="1"/>
</dbReference>
<keyword evidence="6" id="KW-0964">Secreted</keyword>
<evidence type="ECO:0000313" key="21">
    <source>
        <dbReference type="EMBL" id="TPW43921.1"/>
    </source>
</evidence>
<evidence type="ECO:0000256" key="9">
    <source>
        <dbReference type="ARBA" id="ARBA00022729"/>
    </source>
</evidence>
<keyword evidence="16" id="KW-0998">Cell outer membrane</keyword>
<dbReference type="RefSeq" id="WP_141175110.1">
    <property type="nucleotide sequence ID" value="NZ_JBHUFX010000032.1"/>
</dbReference>
<dbReference type="GO" id="GO:0005576">
    <property type="term" value="C:extracellular region"/>
    <property type="evidence" value="ECO:0007669"/>
    <property type="project" value="UniProtKB-SubCell"/>
</dbReference>
<evidence type="ECO:0000256" key="18">
    <source>
        <dbReference type="SAM" id="SignalP"/>
    </source>
</evidence>
<dbReference type="InterPro" id="IPR050909">
    <property type="entry name" value="Bact_Autotransporter_VF"/>
</dbReference>